<proteinExistence type="predicted"/>
<organism evidence="1 2">
    <name type="scientific">Moelleriella libera RCEF 2490</name>
    <dbReference type="NCBI Taxonomy" id="1081109"/>
    <lineage>
        <taxon>Eukaryota</taxon>
        <taxon>Fungi</taxon>
        <taxon>Dikarya</taxon>
        <taxon>Ascomycota</taxon>
        <taxon>Pezizomycotina</taxon>
        <taxon>Sordariomycetes</taxon>
        <taxon>Hypocreomycetidae</taxon>
        <taxon>Hypocreales</taxon>
        <taxon>Clavicipitaceae</taxon>
        <taxon>Moelleriella</taxon>
    </lineage>
</organism>
<name>A0A167WX05_9HYPO</name>
<dbReference type="Proteomes" id="UP000078544">
    <property type="component" value="Unassembled WGS sequence"/>
</dbReference>
<dbReference type="EMBL" id="AZGY01000025">
    <property type="protein sequence ID" value="KZZ89371.1"/>
    <property type="molecule type" value="Genomic_DNA"/>
</dbReference>
<comment type="caution">
    <text evidence="1">The sequence shown here is derived from an EMBL/GenBank/DDBJ whole genome shotgun (WGS) entry which is preliminary data.</text>
</comment>
<evidence type="ECO:0000313" key="1">
    <source>
        <dbReference type="EMBL" id="KZZ89371.1"/>
    </source>
</evidence>
<gene>
    <name evidence="1" type="ORF">AAL_07670</name>
</gene>
<protein>
    <submittedName>
        <fullName evidence="1">Uncharacterized protein</fullName>
    </submittedName>
</protein>
<evidence type="ECO:0000313" key="2">
    <source>
        <dbReference type="Proteomes" id="UP000078544"/>
    </source>
</evidence>
<reference evidence="1 2" key="1">
    <citation type="journal article" date="2016" name="Genome Biol. Evol.">
        <title>Divergent and convergent evolution of fungal pathogenicity.</title>
        <authorList>
            <person name="Shang Y."/>
            <person name="Xiao G."/>
            <person name="Zheng P."/>
            <person name="Cen K."/>
            <person name="Zhan S."/>
            <person name="Wang C."/>
        </authorList>
    </citation>
    <scope>NUCLEOTIDE SEQUENCE [LARGE SCALE GENOMIC DNA]</scope>
    <source>
        <strain evidence="1 2">RCEF 2490</strain>
    </source>
</reference>
<dbReference type="AlphaFoldDB" id="A0A167WX05"/>
<sequence>MVITAYLGMLNAIQTSDLINSLQYNVLDAISFSGDPLSEAIHSIFHGVHCQRPRYRPHSRPASYNAASFGRQLDQIGGNEPFKLSLISKFSNNTYELIAARYIVGRHPPDPCPLNPLLVEPVFLQRDQRLNADATTVWVPSSFPGAYGTVADAGEALFKAIVALENLLFSEDDAGSVETSLTCSAAEGRSSDSGEVMSTP</sequence>
<accession>A0A167WX05</accession>
<keyword evidence="2" id="KW-1185">Reference proteome</keyword>